<dbReference type="InterPro" id="IPR001789">
    <property type="entry name" value="Sig_transdc_resp-reg_receiver"/>
</dbReference>
<dbReference type="PANTHER" id="PTHR43156">
    <property type="entry name" value="STAGE II SPORULATION PROTEIN E-RELATED"/>
    <property type="match status" value="1"/>
</dbReference>
<dbReference type="PANTHER" id="PTHR43156:SF2">
    <property type="entry name" value="STAGE II SPORULATION PROTEIN E"/>
    <property type="match status" value="1"/>
</dbReference>
<evidence type="ECO:0000256" key="1">
    <source>
        <dbReference type="ARBA" id="ARBA00022801"/>
    </source>
</evidence>
<dbReference type="InterPro" id="IPR001932">
    <property type="entry name" value="PPM-type_phosphatase-like_dom"/>
</dbReference>
<dbReference type="Gene3D" id="3.40.50.2300">
    <property type="match status" value="1"/>
</dbReference>
<comment type="caution">
    <text evidence="2">Lacks conserved residue(s) required for the propagation of feature annotation.</text>
</comment>
<dbReference type="SMART" id="SM00448">
    <property type="entry name" value="REC"/>
    <property type="match status" value="1"/>
</dbReference>
<dbReference type="SUPFAM" id="SSF52172">
    <property type="entry name" value="CheY-like"/>
    <property type="match status" value="1"/>
</dbReference>
<dbReference type="InterPro" id="IPR052016">
    <property type="entry name" value="Bact_Sigma-Reg"/>
</dbReference>
<evidence type="ECO:0000256" key="2">
    <source>
        <dbReference type="PROSITE-ProRule" id="PRU00169"/>
    </source>
</evidence>
<sequence length="418" mass="44630">MKLDIPSLSEAVATPAVAYLVLVVEGDEARRACLSTALKGWGYEVVSAASEADALALCAQRGPDIVLCSGAISGLDFCRAFRARSETRRSYLILLADSHEGVVDCALDAGADDVLLRPAGLPELRARLMAGARFLAMQRELTQKNQLITETLDILRQVHARIDKDLVEAKKFQQSLLRERYRAMEGGNLSMMLRSAGHVGGDLVGYFPVRPGVVGLFGLDVSGHGISSALMTARLAGYLSAATPDQNLALTLSPGGTYAARPPGEVVAELNDLVLHEMETEHYFTLMLAIADLTTGEVTVAQAGHPHPALLRSDGRVEQSGTGGFPVGLLSGVGFEDYKLQMAPGDRLLILSDGVTECPDPEGEMLGEEGLARMLGELRRFSGPALLSALVWKLSEFAGSRDFPDDVSGILLEYHGNA</sequence>
<reference evidence="4 5" key="1">
    <citation type="submission" date="2023-11" db="EMBL/GenBank/DDBJ databases">
        <title>From the Deep-Sea to the Surface: Bacterial Genomes Isolated from the Moytirra Hydrothermal Vent Plume.</title>
        <authorList>
            <person name="Major S.R."/>
        </authorList>
    </citation>
    <scope>NUCLEOTIDE SEQUENCE [LARGE SCALE GENOMIC DNA]</scope>
    <source>
        <strain evidence="4 5">OXR-9</strain>
    </source>
</reference>
<dbReference type="InterPro" id="IPR036457">
    <property type="entry name" value="PPM-type-like_dom_sf"/>
</dbReference>
<dbReference type="Gene3D" id="3.60.40.10">
    <property type="entry name" value="PPM-type phosphatase domain"/>
    <property type="match status" value="1"/>
</dbReference>
<dbReference type="InterPro" id="IPR011006">
    <property type="entry name" value="CheY-like_superfamily"/>
</dbReference>
<accession>A0ABZ0UYX8</accession>
<dbReference type="SMART" id="SM00331">
    <property type="entry name" value="PP2C_SIG"/>
    <property type="match status" value="1"/>
</dbReference>
<proteinExistence type="predicted"/>
<dbReference type="Proteomes" id="UP001326567">
    <property type="component" value="Chromosome"/>
</dbReference>
<dbReference type="RefSeq" id="WP_322328688.1">
    <property type="nucleotide sequence ID" value="NZ_CP139725.1"/>
</dbReference>
<protein>
    <submittedName>
        <fullName evidence="4">SpoIIE family protein phosphatase</fullName>
    </submittedName>
</protein>
<keyword evidence="5" id="KW-1185">Reference proteome</keyword>
<name>A0ABZ0UYX8_9RHOB</name>
<dbReference type="Pfam" id="PF07228">
    <property type="entry name" value="SpoIIE"/>
    <property type="match status" value="1"/>
</dbReference>
<feature type="domain" description="Response regulatory" evidence="3">
    <location>
        <begin position="20"/>
        <end position="132"/>
    </location>
</feature>
<keyword evidence="1" id="KW-0378">Hydrolase</keyword>
<gene>
    <name evidence="4" type="ORF">T7987_00880</name>
</gene>
<dbReference type="CDD" id="cd00156">
    <property type="entry name" value="REC"/>
    <property type="match status" value="1"/>
</dbReference>
<organism evidence="4 5">
    <name type="scientific">Sulfitobacter faviae</name>
    <dbReference type="NCBI Taxonomy" id="1775881"/>
    <lineage>
        <taxon>Bacteria</taxon>
        <taxon>Pseudomonadati</taxon>
        <taxon>Pseudomonadota</taxon>
        <taxon>Alphaproteobacteria</taxon>
        <taxon>Rhodobacterales</taxon>
        <taxon>Roseobacteraceae</taxon>
        <taxon>Sulfitobacter</taxon>
    </lineage>
</organism>
<dbReference type="Pfam" id="PF00072">
    <property type="entry name" value="Response_reg"/>
    <property type="match status" value="1"/>
</dbReference>
<evidence type="ECO:0000313" key="4">
    <source>
        <dbReference type="EMBL" id="WPZ21828.1"/>
    </source>
</evidence>
<dbReference type="PROSITE" id="PS50110">
    <property type="entry name" value="RESPONSE_REGULATORY"/>
    <property type="match status" value="1"/>
</dbReference>
<dbReference type="EMBL" id="CP139725">
    <property type="protein sequence ID" value="WPZ21828.1"/>
    <property type="molecule type" value="Genomic_DNA"/>
</dbReference>
<evidence type="ECO:0000313" key="5">
    <source>
        <dbReference type="Proteomes" id="UP001326567"/>
    </source>
</evidence>
<dbReference type="SUPFAM" id="SSF81606">
    <property type="entry name" value="PP2C-like"/>
    <property type="match status" value="1"/>
</dbReference>
<evidence type="ECO:0000259" key="3">
    <source>
        <dbReference type="PROSITE" id="PS50110"/>
    </source>
</evidence>